<feature type="transmembrane region" description="Helical" evidence="1">
    <location>
        <begin position="205"/>
        <end position="225"/>
    </location>
</feature>
<reference evidence="2" key="1">
    <citation type="submission" date="2021-03" db="EMBL/GenBank/DDBJ databases">
        <title>Complete Genome of Pseudoalteromonas xiamenensis STKMTI.2, a new potential marine bacterium producing anti-Vibrio compounds.</title>
        <authorList>
            <person name="Handayani D.P."/>
            <person name="Isnansetyo A."/>
            <person name="Istiqomah I."/>
            <person name="Jumina J."/>
        </authorList>
    </citation>
    <scope>NUCLEOTIDE SEQUENCE</scope>
    <source>
        <strain evidence="2">STKMTI.2</strain>
        <plasmid evidence="2">unnamed5</plasmid>
    </source>
</reference>
<geneLocation type="plasmid" evidence="2 3">
    <name>unnamed5</name>
</geneLocation>
<feature type="transmembrane region" description="Helical" evidence="1">
    <location>
        <begin position="245"/>
        <end position="265"/>
    </location>
</feature>
<evidence type="ECO:0000313" key="3">
    <source>
        <dbReference type="Proteomes" id="UP000664904"/>
    </source>
</evidence>
<evidence type="ECO:0000256" key="1">
    <source>
        <dbReference type="SAM" id="Phobius"/>
    </source>
</evidence>
<dbReference type="RefSeq" id="WP_208844870.1">
    <property type="nucleotide sequence ID" value="NZ_CP072135.1"/>
</dbReference>
<gene>
    <name evidence="2" type="ORF">J5O05_20945</name>
</gene>
<keyword evidence="1" id="KW-0472">Membrane</keyword>
<organism evidence="2 3">
    <name type="scientific">Pseudoalteromonas xiamenensis</name>
    <dbReference type="NCBI Taxonomy" id="882626"/>
    <lineage>
        <taxon>Bacteria</taxon>
        <taxon>Pseudomonadati</taxon>
        <taxon>Pseudomonadota</taxon>
        <taxon>Gammaproteobacteria</taxon>
        <taxon>Alteromonadales</taxon>
        <taxon>Pseudoalteromonadaceae</taxon>
        <taxon>Pseudoalteromonas</taxon>
    </lineage>
</organism>
<proteinExistence type="predicted"/>
<feature type="transmembrane region" description="Helical" evidence="1">
    <location>
        <begin position="80"/>
        <end position="102"/>
    </location>
</feature>
<keyword evidence="2" id="KW-0614">Plasmid</keyword>
<dbReference type="Proteomes" id="UP000664904">
    <property type="component" value="Plasmid unnamed5"/>
</dbReference>
<keyword evidence="1" id="KW-1133">Transmembrane helix</keyword>
<feature type="transmembrane region" description="Helical" evidence="1">
    <location>
        <begin position="137"/>
        <end position="156"/>
    </location>
</feature>
<evidence type="ECO:0000313" key="2">
    <source>
        <dbReference type="EMBL" id="QTH73251.1"/>
    </source>
</evidence>
<name>A0A975DMQ2_9GAMM</name>
<dbReference type="AlphaFoldDB" id="A0A975DMQ2"/>
<sequence length="277" mass="30552">MGPTCSTAQVNQLLASWGTPRKVATQFAPPVPLVAQELMPIYWVILKSALSVFFAIHAVVTGLSLLSAEGVGVISFVLKLGLGFVDTALWIFAVVTLVFFAISNDSPLKATLSQMEWSVDKLPVQNAKWQHIKGGDIATDLATAIFLIALVQPSLWMSQKMMESMHIAFLPVVQEWFMPATMLFAVSIVFSLWQALTPFWSKSKLIANIAINLAYVAMFTGLAWLPEVFSVTGESLPFYLSDEIVNRNAKIVSMVFIALNGFLIIRDLRRIRSLKVG</sequence>
<dbReference type="EMBL" id="CP072135">
    <property type="protein sequence ID" value="QTH73251.1"/>
    <property type="molecule type" value="Genomic_DNA"/>
</dbReference>
<accession>A0A975DMQ2</accession>
<feature type="transmembrane region" description="Helical" evidence="1">
    <location>
        <begin position="176"/>
        <end position="193"/>
    </location>
</feature>
<keyword evidence="3" id="KW-1185">Reference proteome</keyword>
<protein>
    <submittedName>
        <fullName evidence="2">Uncharacterized protein</fullName>
    </submittedName>
</protein>
<dbReference type="KEGG" id="pxi:J5O05_20945"/>
<feature type="transmembrane region" description="Helical" evidence="1">
    <location>
        <begin position="41"/>
        <end position="60"/>
    </location>
</feature>
<keyword evidence="1" id="KW-0812">Transmembrane</keyword>